<organism evidence="2 3">
    <name type="scientific">Rhizodiscina lignyota</name>
    <dbReference type="NCBI Taxonomy" id="1504668"/>
    <lineage>
        <taxon>Eukaryota</taxon>
        <taxon>Fungi</taxon>
        <taxon>Dikarya</taxon>
        <taxon>Ascomycota</taxon>
        <taxon>Pezizomycotina</taxon>
        <taxon>Dothideomycetes</taxon>
        <taxon>Pleosporomycetidae</taxon>
        <taxon>Aulographales</taxon>
        <taxon>Rhizodiscinaceae</taxon>
        <taxon>Rhizodiscina</taxon>
    </lineage>
</organism>
<sequence length="326" mass="36843">MRIAIVVEVFLPKRDGVTITVERVLNYLRSQNHEVLILAPGASVATCAGYEVVCAGGFPLLFYPGLRYNTFDIPMARKLLDFKPDLIQLFDPIMLGLQTYYFARFFMPRTPLIYTYCTNIVMYTSIFGFPQLANIFWAMLKIQHRNSSLTLVPSASIKHELTYHDFKGAITVWPRPVDSRRFHPSKRREDLRVKWSGCDFSRPVYPENKIILLFVSRISWEKGLNTLRLAYEGLDKSRFHLVIVGDGPARAEFEPDFLPGDVTFVGWRQGEDLAEAYASADMFIFASLTETFGNVLLEAASSGLPIVACDALGVRDLVVHGKTGLL</sequence>
<dbReference type="InterPro" id="IPR050194">
    <property type="entry name" value="Glycosyltransferase_grp1"/>
</dbReference>
<proteinExistence type="predicted"/>
<name>A0A9P4MAP1_9PEZI</name>
<dbReference type="SUPFAM" id="SSF53756">
    <property type="entry name" value="UDP-Glycosyltransferase/glycogen phosphorylase"/>
    <property type="match status" value="1"/>
</dbReference>
<dbReference type="OrthoDB" id="512920at2759"/>
<dbReference type="PANTHER" id="PTHR45947:SF3">
    <property type="entry name" value="SULFOQUINOVOSYL TRANSFERASE SQD2"/>
    <property type="match status" value="1"/>
</dbReference>
<dbReference type="PANTHER" id="PTHR45947">
    <property type="entry name" value="SULFOQUINOVOSYL TRANSFERASE SQD2"/>
    <property type="match status" value="1"/>
</dbReference>
<evidence type="ECO:0000259" key="1">
    <source>
        <dbReference type="Pfam" id="PF13439"/>
    </source>
</evidence>
<dbReference type="AlphaFoldDB" id="A0A9P4MAP1"/>
<keyword evidence="3" id="KW-1185">Reference proteome</keyword>
<dbReference type="Gene3D" id="3.40.50.2000">
    <property type="entry name" value="Glycogen Phosphorylase B"/>
    <property type="match status" value="2"/>
</dbReference>
<gene>
    <name evidence="2" type="ORF">NA57DRAFT_16636</name>
</gene>
<evidence type="ECO:0000313" key="2">
    <source>
        <dbReference type="EMBL" id="KAF2103465.1"/>
    </source>
</evidence>
<protein>
    <submittedName>
        <fullName evidence="2">UDP-Glycosyltransferase/glycogen phosphorylase</fullName>
    </submittedName>
</protein>
<accession>A0A9P4MAP1</accession>
<reference evidence="2" key="1">
    <citation type="journal article" date="2020" name="Stud. Mycol.">
        <title>101 Dothideomycetes genomes: a test case for predicting lifestyles and emergence of pathogens.</title>
        <authorList>
            <person name="Haridas S."/>
            <person name="Albert R."/>
            <person name="Binder M."/>
            <person name="Bloem J."/>
            <person name="Labutti K."/>
            <person name="Salamov A."/>
            <person name="Andreopoulos B."/>
            <person name="Baker S."/>
            <person name="Barry K."/>
            <person name="Bills G."/>
            <person name="Bluhm B."/>
            <person name="Cannon C."/>
            <person name="Castanera R."/>
            <person name="Culley D."/>
            <person name="Daum C."/>
            <person name="Ezra D."/>
            <person name="Gonzalez J."/>
            <person name="Henrissat B."/>
            <person name="Kuo A."/>
            <person name="Liang C."/>
            <person name="Lipzen A."/>
            <person name="Lutzoni F."/>
            <person name="Magnuson J."/>
            <person name="Mondo S."/>
            <person name="Nolan M."/>
            <person name="Ohm R."/>
            <person name="Pangilinan J."/>
            <person name="Park H.-J."/>
            <person name="Ramirez L."/>
            <person name="Alfaro M."/>
            <person name="Sun H."/>
            <person name="Tritt A."/>
            <person name="Yoshinaga Y."/>
            <person name="Zwiers L.-H."/>
            <person name="Turgeon B."/>
            <person name="Goodwin S."/>
            <person name="Spatafora J."/>
            <person name="Crous P."/>
            <person name="Grigoriev I."/>
        </authorList>
    </citation>
    <scope>NUCLEOTIDE SEQUENCE</scope>
    <source>
        <strain evidence="2">CBS 133067</strain>
    </source>
</reference>
<dbReference type="Proteomes" id="UP000799772">
    <property type="component" value="Unassembled WGS sequence"/>
</dbReference>
<dbReference type="EMBL" id="ML978122">
    <property type="protein sequence ID" value="KAF2103465.1"/>
    <property type="molecule type" value="Genomic_DNA"/>
</dbReference>
<dbReference type="Pfam" id="PF13439">
    <property type="entry name" value="Glyco_transf_4"/>
    <property type="match status" value="1"/>
</dbReference>
<feature type="domain" description="Glycosyltransferase subfamily 4-like N-terminal" evidence="1">
    <location>
        <begin position="15"/>
        <end position="180"/>
    </location>
</feature>
<comment type="caution">
    <text evidence="2">The sequence shown here is derived from an EMBL/GenBank/DDBJ whole genome shotgun (WGS) entry which is preliminary data.</text>
</comment>
<evidence type="ECO:0000313" key="3">
    <source>
        <dbReference type="Proteomes" id="UP000799772"/>
    </source>
</evidence>
<feature type="non-terminal residue" evidence="2">
    <location>
        <position position="326"/>
    </location>
</feature>
<dbReference type="InterPro" id="IPR028098">
    <property type="entry name" value="Glyco_trans_4-like_N"/>
</dbReference>
<dbReference type="Pfam" id="PF13692">
    <property type="entry name" value="Glyco_trans_1_4"/>
    <property type="match status" value="1"/>
</dbReference>